<dbReference type="InterPro" id="IPR020288">
    <property type="entry name" value="Sheath_initiator"/>
</dbReference>
<organism evidence="2 3">
    <name type="scientific">Paenibacillus hemerocallicola</name>
    <dbReference type="NCBI Taxonomy" id="1172614"/>
    <lineage>
        <taxon>Bacteria</taxon>
        <taxon>Bacillati</taxon>
        <taxon>Bacillota</taxon>
        <taxon>Bacilli</taxon>
        <taxon>Bacillales</taxon>
        <taxon>Paenibacillaceae</taxon>
        <taxon>Paenibacillus</taxon>
    </lineage>
</organism>
<dbReference type="RefSeq" id="WP_139603295.1">
    <property type="nucleotide sequence ID" value="NZ_VDCQ01000021.1"/>
</dbReference>
<evidence type="ECO:0000256" key="1">
    <source>
        <dbReference type="SAM" id="MobiDB-lite"/>
    </source>
</evidence>
<proteinExistence type="predicted"/>
<keyword evidence="3" id="KW-1185">Reference proteome</keyword>
<comment type="caution">
    <text evidence="2">The sequence shown here is derived from an EMBL/GenBank/DDBJ whole genome shotgun (WGS) entry which is preliminary data.</text>
</comment>
<dbReference type="Pfam" id="PF10934">
    <property type="entry name" value="Sheath_initiator"/>
    <property type="match status" value="1"/>
</dbReference>
<evidence type="ECO:0000313" key="2">
    <source>
        <dbReference type="EMBL" id="TNJ65171.1"/>
    </source>
</evidence>
<feature type="compositionally biased region" description="Polar residues" evidence="1">
    <location>
        <begin position="1"/>
        <end position="15"/>
    </location>
</feature>
<reference evidence="2 3" key="1">
    <citation type="submission" date="2019-05" db="EMBL/GenBank/DDBJ databases">
        <title>We sequenced the genome of Paenibacillus hemerocallicola KCTC 33185 for further insight into its adaptation and study the phylogeny of Paenibacillus.</title>
        <authorList>
            <person name="Narsing Rao M.P."/>
        </authorList>
    </citation>
    <scope>NUCLEOTIDE SEQUENCE [LARGE SCALE GENOMIC DNA]</scope>
    <source>
        <strain evidence="2 3">KCTC 33185</strain>
    </source>
</reference>
<sequence>MPNLFPSVSNASSPATELGGTSRGQVKFGRSWRFDYGKGDFTTTPTGKIAASADVEAWLEWCKKTLHTERYTYLAYSRSYGQEFEELIPRNLSRRANESEIVRMTTEALKVDPRTYGVGAFSFEWEGERCYFQCEVTNVRGQKSRIDGSVVTG</sequence>
<accession>A0A5C4T824</accession>
<name>A0A5C4T824_9BACL</name>
<dbReference type="AlphaFoldDB" id="A0A5C4T824"/>
<dbReference type="Proteomes" id="UP000307943">
    <property type="component" value="Unassembled WGS sequence"/>
</dbReference>
<dbReference type="EMBL" id="VDCQ01000021">
    <property type="protein sequence ID" value="TNJ65171.1"/>
    <property type="molecule type" value="Genomic_DNA"/>
</dbReference>
<feature type="region of interest" description="Disordered" evidence="1">
    <location>
        <begin position="1"/>
        <end position="23"/>
    </location>
</feature>
<dbReference type="OrthoDB" id="89089at2"/>
<gene>
    <name evidence="2" type="ORF">FE784_16370</name>
</gene>
<protein>
    <submittedName>
        <fullName evidence="2">DUF2634 domain-containing protein</fullName>
    </submittedName>
</protein>
<evidence type="ECO:0000313" key="3">
    <source>
        <dbReference type="Proteomes" id="UP000307943"/>
    </source>
</evidence>